<organism evidence="2">
    <name type="scientific">bioreactor metagenome</name>
    <dbReference type="NCBI Taxonomy" id="1076179"/>
    <lineage>
        <taxon>unclassified sequences</taxon>
        <taxon>metagenomes</taxon>
        <taxon>ecological metagenomes</taxon>
    </lineage>
</organism>
<feature type="compositionally biased region" description="Low complexity" evidence="1">
    <location>
        <begin position="136"/>
        <end position="147"/>
    </location>
</feature>
<proteinExistence type="predicted"/>
<name>A0A645FG58_9ZZZZ</name>
<comment type="caution">
    <text evidence="2">The sequence shown here is derived from an EMBL/GenBank/DDBJ whole genome shotgun (WGS) entry which is preliminary data.</text>
</comment>
<evidence type="ECO:0000256" key="1">
    <source>
        <dbReference type="SAM" id="MobiDB-lite"/>
    </source>
</evidence>
<evidence type="ECO:0000313" key="2">
    <source>
        <dbReference type="EMBL" id="MPN11353.1"/>
    </source>
</evidence>
<feature type="region of interest" description="Disordered" evidence="1">
    <location>
        <begin position="1"/>
        <end position="200"/>
    </location>
</feature>
<reference evidence="2" key="1">
    <citation type="submission" date="2019-08" db="EMBL/GenBank/DDBJ databases">
        <authorList>
            <person name="Kucharzyk K."/>
            <person name="Murdoch R.W."/>
            <person name="Higgins S."/>
            <person name="Loffler F."/>
        </authorList>
    </citation>
    <scope>NUCLEOTIDE SEQUENCE</scope>
</reference>
<sequence>MGGAQHPAHATVARARAGRRRAGDPDPAGERPHRRARQPGPGTPPDGAACAHRSAIPGHRRNARLQPGPGRGRAPFPARLHAPHRTGPAAAGRIGHPTRPVAGAGAALQAPPTGAAPAAAGLEAGAAATGHGGRPGAARSGRASPRAGLRRRSPAPLPMPRQGRALALARHHAGHAGPGHGWRRLRSAGGARGGARAPRP</sequence>
<gene>
    <name evidence="2" type="ORF">SDC9_158654</name>
</gene>
<feature type="compositionally biased region" description="Basic and acidic residues" evidence="1">
    <location>
        <begin position="21"/>
        <end position="31"/>
    </location>
</feature>
<feature type="compositionally biased region" description="Low complexity" evidence="1">
    <location>
        <begin position="102"/>
        <end position="129"/>
    </location>
</feature>
<protein>
    <submittedName>
        <fullName evidence="2">Uncharacterized protein</fullName>
    </submittedName>
</protein>
<accession>A0A645FG58</accession>
<dbReference type="EMBL" id="VSSQ01057558">
    <property type="protein sequence ID" value="MPN11353.1"/>
    <property type="molecule type" value="Genomic_DNA"/>
</dbReference>
<dbReference type="AlphaFoldDB" id="A0A645FG58"/>